<gene>
    <name evidence="3" type="ORF">N1032_14110</name>
</gene>
<evidence type="ECO:0000259" key="2">
    <source>
        <dbReference type="Pfam" id="PF01757"/>
    </source>
</evidence>
<dbReference type="PANTHER" id="PTHR23028">
    <property type="entry name" value="ACETYLTRANSFERASE"/>
    <property type="match status" value="1"/>
</dbReference>
<reference evidence="3" key="1">
    <citation type="submission" date="2022-08" db="EMBL/GenBank/DDBJ databases">
        <authorList>
            <person name="Deng Y."/>
            <person name="Han X.-F."/>
            <person name="Zhang Y.-Q."/>
        </authorList>
    </citation>
    <scope>NUCLEOTIDE SEQUENCE</scope>
    <source>
        <strain evidence="3">CPCC 203386</strain>
    </source>
</reference>
<feature type="transmembrane region" description="Helical" evidence="1">
    <location>
        <begin position="43"/>
        <end position="61"/>
    </location>
</feature>
<proteinExistence type="predicted"/>
<dbReference type="InterPro" id="IPR050879">
    <property type="entry name" value="Acyltransferase_3"/>
</dbReference>
<dbReference type="GO" id="GO:0016746">
    <property type="term" value="F:acyltransferase activity"/>
    <property type="evidence" value="ECO:0007669"/>
    <property type="project" value="UniProtKB-KW"/>
</dbReference>
<keyword evidence="4" id="KW-1185">Reference proteome</keyword>
<name>A0ABT2H4K7_9MICO</name>
<dbReference type="Proteomes" id="UP001165586">
    <property type="component" value="Unassembled WGS sequence"/>
</dbReference>
<accession>A0ABT2H4K7</accession>
<keyword evidence="3" id="KW-0012">Acyltransferase</keyword>
<organism evidence="3 4">
    <name type="scientific">Herbiconiux daphne</name>
    <dbReference type="NCBI Taxonomy" id="2970914"/>
    <lineage>
        <taxon>Bacteria</taxon>
        <taxon>Bacillati</taxon>
        <taxon>Actinomycetota</taxon>
        <taxon>Actinomycetes</taxon>
        <taxon>Micrococcales</taxon>
        <taxon>Microbacteriaceae</taxon>
        <taxon>Herbiconiux</taxon>
    </lineage>
</organism>
<feature type="domain" description="Acyltransferase 3" evidence="2">
    <location>
        <begin position="53"/>
        <end position="335"/>
    </location>
</feature>
<protein>
    <submittedName>
        <fullName evidence="3">Acyltransferase</fullName>
    </submittedName>
</protein>
<sequence>MLTASLRLSSSGPVPPAAAVAATAGSRTRMITRPAPDPRRRPNAFTALTVAGALLVVLRHSGPIFGGDAETSWFQTLPPLGIYVLLAVSGFLLVQSWERRPNLAVYAGARVVRIFPPLAIVVLLTVFVLGPLTTTLDGELYFSSPETWAYLGNIALNPHYFLPGVFADNHYPFAVNGSLWSLPAQFACYFFVPVVAVLPARPARGALWIVLGIVAAVASQLPALATFSVWGSAPQDVLRVWPAFFFAAALRELVGAPRVRWGVAAAALLAVVQLWLPAQLQLADWALVPVAVAAIGSAPIPVVSAAGRWGNPTYGAFLTGFPIQQTLAETFGTDHAAALLVASLVLAPTAGFVLARTVEQPLTNAFRRATRVRTGPVKALPEPLVA</sequence>
<dbReference type="RefSeq" id="WP_259539780.1">
    <property type="nucleotide sequence ID" value="NZ_JANLCJ010000005.1"/>
</dbReference>
<feature type="transmembrane region" description="Helical" evidence="1">
    <location>
        <begin position="261"/>
        <end position="278"/>
    </location>
</feature>
<evidence type="ECO:0000313" key="3">
    <source>
        <dbReference type="EMBL" id="MCS5734875.1"/>
    </source>
</evidence>
<dbReference type="EMBL" id="JANLCJ010000005">
    <property type="protein sequence ID" value="MCS5734875.1"/>
    <property type="molecule type" value="Genomic_DNA"/>
</dbReference>
<feature type="transmembrane region" description="Helical" evidence="1">
    <location>
        <begin position="179"/>
        <end position="198"/>
    </location>
</feature>
<keyword evidence="1" id="KW-1133">Transmembrane helix</keyword>
<keyword evidence="1" id="KW-0472">Membrane</keyword>
<dbReference type="InterPro" id="IPR002656">
    <property type="entry name" value="Acyl_transf_3_dom"/>
</dbReference>
<keyword evidence="3" id="KW-0808">Transferase</keyword>
<comment type="caution">
    <text evidence="3">The sequence shown here is derived from an EMBL/GenBank/DDBJ whole genome shotgun (WGS) entry which is preliminary data.</text>
</comment>
<evidence type="ECO:0000313" key="4">
    <source>
        <dbReference type="Proteomes" id="UP001165586"/>
    </source>
</evidence>
<feature type="transmembrane region" description="Helical" evidence="1">
    <location>
        <begin position="205"/>
        <end position="225"/>
    </location>
</feature>
<dbReference type="Pfam" id="PF01757">
    <property type="entry name" value="Acyl_transf_3"/>
    <property type="match status" value="1"/>
</dbReference>
<feature type="transmembrane region" description="Helical" evidence="1">
    <location>
        <begin position="336"/>
        <end position="358"/>
    </location>
</feature>
<feature type="transmembrane region" description="Helical" evidence="1">
    <location>
        <begin position="114"/>
        <end position="133"/>
    </location>
</feature>
<feature type="transmembrane region" description="Helical" evidence="1">
    <location>
        <begin position="73"/>
        <end position="94"/>
    </location>
</feature>
<evidence type="ECO:0000256" key="1">
    <source>
        <dbReference type="SAM" id="Phobius"/>
    </source>
</evidence>
<keyword evidence="1" id="KW-0812">Transmembrane</keyword>